<sequence>MSTTAAEVVSPVPADADGLANVLSFIQAHEARPGTSPEPAFFLSGAGEHDRVELTEQLHEILKRVVHALSHGQSVSILTRDQEISTQQAAELLGLSRPTVVRLIADGELHAHVPGAVRRKLRLADVLAYREELRARRNRFITESSAEFADADADADADEVTELLAEAKRKR</sequence>
<dbReference type="NCBIfam" id="TIGR01764">
    <property type="entry name" value="excise"/>
    <property type="match status" value="1"/>
</dbReference>
<protein>
    <submittedName>
        <fullName evidence="2">Helix-turn-helix domain-containing protein</fullName>
    </submittedName>
</protein>
<dbReference type="RefSeq" id="WP_243071007.1">
    <property type="nucleotide sequence ID" value="NZ_JAIVFL010000001.1"/>
</dbReference>
<dbReference type="EMBL" id="JAIVFL010000001">
    <property type="protein sequence ID" value="MCI4674593.1"/>
    <property type="molecule type" value="Genomic_DNA"/>
</dbReference>
<dbReference type="InterPro" id="IPR010093">
    <property type="entry name" value="SinI_DNA-bd"/>
</dbReference>
<keyword evidence="3" id="KW-1185">Reference proteome</keyword>
<comment type="caution">
    <text evidence="2">The sequence shown here is derived from an EMBL/GenBank/DDBJ whole genome shotgun (WGS) entry which is preliminary data.</text>
</comment>
<name>A0ABS9YTN5_9MYCO</name>
<gene>
    <name evidence="2" type="ORF">K9U37_06555</name>
</gene>
<dbReference type="InterPro" id="IPR041657">
    <property type="entry name" value="HTH_17"/>
</dbReference>
<dbReference type="Pfam" id="PF12728">
    <property type="entry name" value="HTH_17"/>
    <property type="match status" value="1"/>
</dbReference>
<reference evidence="2" key="1">
    <citation type="journal article" date="2022" name="ISME J.">
        <title>Identification of active gaseous-alkane degraders at natural gas seeps.</title>
        <authorList>
            <person name="Farhan Ul Haque M."/>
            <person name="Hernandez M."/>
            <person name="Crombie A.T."/>
            <person name="Murrell J.C."/>
        </authorList>
    </citation>
    <scope>NUCLEOTIDE SEQUENCE</scope>
    <source>
        <strain evidence="2">ANDR5</strain>
    </source>
</reference>
<accession>A0ABS9YTN5</accession>
<feature type="domain" description="Helix-turn-helix" evidence="1">
    <location>
        <begin position="85"/>
        <end position="132"/>
    </location>
</feature>
<proteinExistence type="predicted"/>
<evidence type="ECO:0000259" key="1">
    <source>
        <dbReference type="Pfam" id="PF12728"/>
    </source>
</evidence>
<organism evidence="2 3">
    <name type="scientific">Candidatus Mycolicibacterium alkanivorans</name>
    <dbReference type="NCBI Taxonomy" id="2954114"/>
    <lineage>
        <taxon>Bacteria</taxon>
        <taxon>Bacillati</taxon>
        <taxon>Actinomycetota</taxon>
        <taxon>Actinomycetes</taxon>
        <taxon>Mycobacteriales</taxon>
        <taxon>Mycobacteriaceae</taxon>
        <taxon>Mycolicibacterium</taxon>
    </lineage>
</organism>
<dbReference type="Proteomes" id="UP001139068">
    <property type="component" value="Unassembled WGS sequence"/>
</dbReference>
<evidence type="ECO:0000313" key="2">
    <source>
        <dbReference type="EMBL" id="MCI4674593.1"/>
    </source>
</evidence>
<evidence type="ECO:0000313" key="3">
    <source>
        <dbReference type="Proteomes" id="UP001139068"/>
    </source>
</evidence>